<organism evidence="3 4">
    <name type="scientific">Sorangium cellulosum</name>
    <name type="common">Polyangium cellulosum</name>
    <dbReference type="NCBI Taxonomy" id="56"/>
    <lineage>
        <taxon>Bacteria</taxon>
        <taxon>Pseudomonadati</taxon>
        <taxon>Myxococcota</taxon>
        <taxon>Polyangia</taxon>
        <taxon>Polyangiales</taxon>
        <taxon>Polyangiaceae</taxon>
        <taxon>Sorangium</taxon>
    </lineage>
</organism>
<proteinExistence type="predicted"/>
<evidence type="ECO:0000313" key="4">
    <source>
        <dbReference type="Proteomes" id="UP000295497"/>
    </source>
</evidence>
<name>A0A4P2QFP8_SORCE</name>
<dbReference type="Gene3D" id="3.90.550.10">
    <property type="entry name" value="Spore Coat Polysaccharide Biosynthesis Protein SpsA, Chain A"/>
    <property type="match status" value="1"/>
</dbReference>
<dbReference type="InterPro" id="IPR050256">
    <property type="entry name" value="Glycosyltransferase_2"/>
</dbReference>
<dbReference type="InterPro" id="IPR001173">
    <property type="entry name" value="Glyco_trans_2-like"/>
</dbReference>
<dbReference type="SUPFAM" id="SSF53448">
    <property type="entry name" value="Nucleotide-diphospho-sugar transferases"/>
    <property type="match status" value="1"/>
</dbReference>
<dbReference type="RefSeq" id="WP_237244984.1">
    <property type="nucleotide sequence ID" value="NZ_CP012672.1"/>
</dbReference>
<keyword evidence="3" id="KW-0808">Transferase</keyword>
<dbReference type="PANTHER" id="PTHR48090">
    <property type="entry name" value="UNDECAPRENYL-PHOSPHATE 4-DEOXY-4-FORMAMIDO-L-ARABINOSE TRANSFERASE-RELATED"/>
    <property type="match status" value="1"/>
</dbReference>
<dbReference type="EC" id="2.4.1.-" evidence="3"/>
<dbReference type="InterPro" id="IPR029044">
    <property type="entry name" value="Nucleotide-diphossugar_trans"/>
</dbReference>
<dbReference type="PANTHER" id="PTHR48090:SF7">
    <property type="entry name" value="RFBJ PROTEIN"/>
    <property type="match status" value="1"/>
</dbReference>
<dbReference type="AlphaFoldDB" id="A0A4P2QFP8"/>
<dbReference type="Proteomes" id="UP000295497">
    <property type="component" value="Chromosome"/>
</dbReference>
<reference evidence="3 4" key="1">
    <citation type="submission" date="2015-09" db="EMBL/GenBank/DDBJ databases">
        <title>Sorangium comparison.</title>
        <authorList>
            <person name="Zaburannyi N."/>
            <person name="Bunk B."/>
            <person name="Overmann J."/>
            <person name="Mueller R."/>
        </authorList>
    </citation>
    <scope>NUCLEOTIDE SEQUENCE [LARGE SCALE GENOMIC DNA]</scope>
    <source>
        <strain evidence="3 4">So ce836</strain>
    </source>
</reference>
<protein>
    <submittedName>
        <fullName evidence="3">Glycosyl transferase</fullName>
        <ecNumber evidence="3">2.4.1.-</ecNumber>
    </submittedName>
</protein>
<evidence type="ECO:0000313" key="3">
    <source>
        <dbReference type="EMBL" id="AUX28619.1"/>
    </source>
</evidence>
<evidence type="ECO:0000256" key="1">
    <source>
        <dbReference type="SAM" id="MobiDB-lite"/>
    </source>
</evidence>
<feature type="domain" description="Glycosyltransferase 2-like" evidence="2">
    <location>
        <begin position="9"/>
        <end position="162"/>
    </location>
</feature>
<keyword evidence="3" id="KW-0328">Glycosyltransferase</keyword>
<evidence type="ECO:0000259" key="2">
    <source>
        <dbReference type="Pfam" id="PF00535"/>
    </source>
</evidence>
<feature type="compositionally biased region" description="Basic and acidic residues" evidence="1">
    <location>
        <begin position="240"/>
        <end position="259"/>
    </location>
</feature>
<dbReference type="GO" id="GO:0016757">
    <property type="term" value="F:glycosyltransferase activity"/>
    <property type="evidence" value="ECO:0007669"/>
    <property type="project" value="UniProtKB-KW"/>
</dbReference>
<feature type="region of interest" description="Disordered" evidence="1">
    <location>
        <begin position="236"/>
        <end position="259"/>
    </location>
</feature>
<accession>A0A4P2QFP8</accession>
<gene>
    <name evidence="3" type="ORF">SOCE836_006980</name>
</gene>
<dbReference type="Pfam" id="PF00535">
    <property type="entry name" value="Glycos_transf_2"/>
    <property type="match status" value="1"/>
</dbReference>
<sequence>MLHGARVAVVIPARDEAGWIAEAVGAVPAFVDHVIVVDDASRDGTAELARGAGDERLEVVVHAECRGVGASIVSGYRRARALGAAAVAVMAGDGQMDPRDLPRVVAPILSGEADYVKGDRLRHPDVFRVMPLPRLAATAALAALTRRAARLDALSDSQCGYTAISSRAIDALDLDGLWPRYGYPNDLLAALAVRRLRVREVSVRPVYRGEASGLRARHVITILFLIARSAIRHRLSSSGKPKDRPGQDGTRESESSEST</sequence>
<dbReference type="EMBL" id="CP012672">
    <property type="protein sequence ID" value="AUX28619.1"/>
    <property type="molecule type" value="Genomic_DNA"/>
</dbReference>